<dbReference type="AlphaFoldDB" id="A0A5N4AWP6"/>
<reference evidence="1 2" key="1">
    <citation type="journal article" date="2018" name="Elife">
        <title>Firefly genomes illuminate parallel origins of bioluminescence in beetles.</title>
        <authorList>
            <person name="Fallon T.R."/>
            <person name="Lower S.E."/>
            <person name="Chang C.H."/>
            <person name="Bessho-Uehara M."/>
            <person name="Martin G.J."/>
            <person name="Bewick A.J."/>
            <person name="Behringer M."/>
            <person name="Debat H.J."/>
            <person name="Wong I."/>
            <person name="Day J.C."/>
            <person name="Suvorov A."/>
            <person name="Silva C.J."/>
            <person name="Stanger-Hall K.F."/>
            <person name="Hall D.W."/>
            <person name="Schmitz R.J."/>
            <person name="Nelson D.R."/>
            <person name="Lewis S.M."/>
            <person name="Shigenobu S."/>
            <person name="Bybee S.M."/>
            <person name="Larracuente A.M."/>
            <person name="Oba Y."/>
            <person name="Weng J.K."/>
        </authorList>
    </citation>
    <scope>NUCLEOTIDE SEQUENCE [LARGE SCALE GENOMIC DNA]</scope>
    <source>
        <strain evidence="1">1611_PpyrPB1</strain>
        <tissue evidence="1">Whole body</tissue>
    </source>
</reference>
<keyword evidence="2" id="KW-1185">Reference proteome</keyword>
<protein>
    <submittedName>
        <fullName evidence="1">Uncharacterized protein</fullName>
    </submittedName>
</protein>
<gene>
    <name evidence="1" type="ORF">PPYR_03879</name>
</gene>
<feature type="non-terminal residue" evidence="1">
    <location>
        <position position="1"/>
    </location>
</feature>
<comment type="caution">
    <text evidence="1">The sequence shown here is derived from an EMBL/GenBank/DDBJ whole genome shotgun (WGS) entry which is preliminary data.</text>
</comment>
<name>A0A5N4AWP6_PHOPY</name>
<dbReference type="InParanoid" id="A0A5N4AWP6"/>
<accession>A0A5N4AWP6</accession>
<proteinExistence type="predicted"/>
<evidence type="ECO:0000313" key="1">
    <source>
        <dbReference type="EMBL" id="KAB0801693.1"/>
    </source>
</evidence>
<organism evidence="1 2">
    <name type="scientific">Photinus pyralis</name>
    <name type="common">Common eastern firefly</name>
    <name type="synonym">Lampyris pyralis</name>
    <dbReference type="NCBI Taxonomy" id="7054"/>
    <lineage>
        <taxon>Eukaryota</taxon>
        <taxon>Metazoa</taxon>
        <taxon>Ecdysozoa</taxon>
        <taxon>Arthropoda</taxon>
        <taxon>Hexapoda</taxon>
        <taxon>Insecta</taxon>
        <taxon>Pterygota</taxon>
        <taxon>Neoptera</taxon>
        <taxon>Endopterygota</taxon>
        <taxon>Coleoptera</taxon>
        <taxon>Polyphaga</taxon>
        <taxon>Elateriformia</taxon>
        <taxon>Elateroidea</taxon>
        <taxon>Lampyridae</taxon>
        <taxon>Lampyrinae</taxon>
        <taxon>Photinus</taxon>
    </lineage>
</organism>
<dbReference type="Proteomes" id="UP000327044">
    <property type="component" value="Unassembled WGS sequence"/>
</dbReference>
<evidence type="ECO:0000313" key="2">
    <source>
        <dbReference type="Proteomes" id="UP000327044"/>
    </source>
</evidence>
<dbReference type="EMBL" id="VVIM01000002">
    <property type="protein sequence ID" value="KAB0801693.1"/>
    <property type="molecule type" value="Genomic_DNA"/>
</dbReference>
<sequence>AIPQVGKKRLRRPSLWNRNIRKVNRTLGRSYTSTTGRKKIGENCNCKSKCFEKIGEGCNLIFLHYFL</sequence>